<name>A0AAE9BMT3_9RHAB</name>
<evidence type="ECO:0000313" key="1">
    <source>
        <dbReference type="EMBL" id="UAU42874.1"/>
    </source>
</evidence>
<sequence>MPINMVISTQIIICMNITMMKISNISSEKNSRRMMSGVKSCLIVMEKLGIHGLGKTWIHFIRNSIRF</sequence>
<dbReference type="RefSeq" id="YP_010801010.1">
    <property type="nucleotide sequence ID" value="NC_076934.1"/>
</dbReference>
<accession>A0AAE9BMT3</accession>
<dbReference type="KEGG" id="vg:80539685"/>
<gene>
    <name evidence="1" type="primary">U4</name>
</gene>
<keyword evidence="2" id="KW-1185">Reference proteome</keyword>
<dbReference type="Proteomes" id="UP000830412">
    <property type="component" value="Segment"/>
</dbReference>
<organism evidence="1 2">
    <name type="scientific">Bimbo virus</name>
    <dbReference type="NCBI Taxonomy" id="864694"/>
    <lineage>
        <taxon>Viruses</taxon>
        <taxon>Riboviria</taxon>
        <taxon>Orthornavirae</taxon>
        <taxon>Negarnaviricota</taxon>
        <taxon>Haploviricotina</taxon>
        <taxon>Monjiviricetes</taxon>
        <taxon>Mononegavirales</taxon>
        <taxon>Rhabdoviridae</taxon>
        <taxon>Alpharhabdovirinae</taxon>
        <taxon>Sunrhavirus</taxon>
        <taxon>Sunrhavirus bimbo</taxon>
    </lineage>
</organism>
<evidence type="ECO:0000313" key="2">
    <source>
        <dbReference type="Proteomes" id="UP000830412"/>
    </source>
</evidence>
<reference evidence="1" key="1">
    <citation type="journal article" date="2021" name="Viruses">
        <title>Genome Characterization of Bird-Related Rhabdoviruses Circulating in Africa.</title>
        <authorList>
            <person name="Luo D.-S."/>
            <person name="Zhou Z.-J."/>
            <person name="Ge X.-Y."/>
            <person name="Bourhy H."/>
            <person name="Shi Z.-L."/>
            <person name="Grandadam M."/>
            <person name="Dacheux L."/>
        </authorList>
    </citation>
    <scope>NUCLEOTIDE SEQUENCE</scope>
    <source>
        <strain evidence="1">9716RCA</strain>
    </source>
</reference>
<reference evidence="1" key="2">
    <citation type="submission" date="2021-01" db="EMBL/GenBank/DDBJ databases">
        <authorList>
            <person name="Luo D."/>
            <person name="Zhou Z."/>
            <person name="Ge X."/>
            <person name="Shi Z."/>
            <person name="Bourhy H."/>
            <person name="Marc G."/>
            <person name="Dacheux L."/>
        </authorList>
    </citation>
    <scope>NUCLEOTIDE SEQUENCE</scope>
    <source>
        <strain evidence="1">9716RCA</strain>
    </source>
</reference>
<dbReference type="EMBL" id="MW491756">
    <property type="protein sequence ID" value="UAU42874.1"/>
    <property type="molecule type" value="Viral_cRNA"/>
</dbReference>
<protein>
    <submittedName>
        <fullName evidence="1">Uncharacterized protein</fullName>
    </submittedName>
</protein>
<dbReference type="GeneID" id="80539685"/>
<proteinExistence type="predicted"/>